<sequence length="104" mass="11800">MRPASNNKVLLNIHKRIHNKHIIGFDRITTLRGGHNIKISIIHEPRVVKHSCITAITKAPTKDKRETQSEAASLRNHREVDKVPHSSRFSLSARKEGINTTNQP</sequence>
<evidence type="ECO:0000256" key="1">
    <source>
        <dbReference type="SAM" id="MobiDB-lite"/>
    </source>
</evidence>
<proteinExistence type="predicted"/>
<name>A0A5B6VLL0_9ROSI</name>
<accession>A0A5B6VLL0</accession>
<dbReference type="AlphaFoldDB" id="A0A5B6VLL0"/>
<evidence type="ECO:0000313" key="3">
    <source>
        <dbReference type="Proteomes" id="UP000325315"/>
    </source>
</evidence>
<keyword evidence="3" id="KW-1185">Reference proteome</keyword>
<comment type="caution">
    <text evidence="2">The sequence shown here is derived from an EMBL/GenBank/DDBJ whole genome shotgun (WGS) entry which is preliminary data.</text>
</comment>
<evidence type="ECO:0000313" key="2">
    <source>
        <dbReference type="EMBL" id="KAA3469938.1"/>
    </source>
</evidence>
<feature type="region of interest" description="Disordered" evidence="1">
    <location>
        <begin position="59"/>
        <end position="104"/>
    </location>
</feature>
<dbReference type="Proteomes" id="UP000325315">
    <property type="component" value="Unassembled WGS sequence"/>
</dbReference>
<protein>
    <submittedName>
        <fullName evidence="2">Uncharacterized protein</fullName>
    </submittedName>
</protein>
<gene>
    <name evidence="2" type="ORF">EPI10_015685</name>
</gene>
<reference evidence="3" key="1">
    <citation type="journal article" date="2019" name="Plant Biotechnol. J.">
        <title>Genome sequencing of the Australian wild diploid species Gossypium australe highlights disease resistance and delayed gland morphogenesis.</title>
        <authorList>
            <person name="Cai Y."/>
            <person name="Cai X."/>
            <person name="Wang Q."/>
            <person name="Wang P."/>
            <person name="Zhang Y."/>
            <person name="Cai C."/>
            <person name="Xu Y."/>
            <person name="Wang K."/>
            <person name="Zhou Z."/>
            <person name="Wang C."/>
            <person name="Geng S."/>
            <person name="Li B."/>
            <person name="Dong Q."/>
            <person name="Hou Y."/>
            <person name="Wang H."/>
            <person name="Ai P."/>
            <person name="Liu Z."/>
            <person name="Yi F."/>
            <person name="Sun M."/>
            <person name="An G."/>
            <person name="Cheng J."/>
            <person name="Zhang Y."/>
            <person name="Shi Q."/>
            <person name="Xie Y."/>
            <person name="Shi X."/>
            <person name="Chang Y."/>
            <person name="Huang F."/>
            <person name="Chen Y."/>
            <person name="Hong S."/>
            <person name="Mi L."/>
            <person name="Sun Q."/>
            <person name="Zhang L."/>
            <person name="Zhou B."/>
            <person name="Peng R."/>
            <person name="Zhang X."/>
            <person name="Liu F."/>
        </authorList>
    </citation>
    <scope>NUCLEOTIDE SEQUENCE [LARGE SCALE GENOMIC DNA]</scope>
    <source>
        <strain evidence="3">cv. PA1801</strain>
    </source>
</reference>
<dbReference type="EMBL" id="SMMG02000006">
    <property type="protein sequence ID" value="KAA3469938.1"/>
    <property type="molecule type" value="Genomic_DNA"/>
</dbReference>
<organism evidence="2 3">
    <name type="scientific">Gossypium australe</name>
    <dbReference type="NCBI Taxonomy" id="47621"/>
    <lineage>
        <taxon>Eukaryota</taxon>
        <taxon>Viridiplantae</taxon>
        <taxon>Streptophyta</taxon>
        <taxon>Embryophyta</taxon>
        <taxon>Tracheophyta</taxon>
        <taxon>Spermatophyta</taxon>
        <taxon>Magnoliopsida</taxon>
        <taxon>eudicotyledons</taxon>
        <taxon>Gunneridae</taxon>
        <taxon>Pentapetalae</taxon>
        <taxon>rosids</taxon>
        <taxon>malvids</taxon>
        <taxon>Malvales</taxon>
        <taxon>Malvaceae</taxon>
        <taxon>Malvoideae</taxon>
        <taxon>Gossypium</taxon>
    </lineage>
</organism>